<name>A0A8J3NTH7_9ACTN</name>
<feature type="region of interest" description="Disordered" evidence="6">
    <location>
        <begin position="1"/>
        <end position="41"/>
    </location>
</feature>
<comment type="subcellular location">
    <subcellularLocation>
        <location evidence="1">Cell membrane</location>
        <topology evidence="1">Multi-pass membrane protein</topology>
    </subcellularLocation>
</comment>
<feature type="compositionally biased region" description="Pro residues" evidence="6">
    <location>
        <begin position="1"/>
        <end position="12"/>
    </location>
</feature>
<reference evidence="9 10" key="1">
    <citation type="submission" date="2021-01" db="EMBL/GenBank/DDBJ databases">
        <title>Whole genome shotgun sequence of Catellatospora chokoriensis NBRC 107358.</title>
        <authorList>
            <person name="Komaki H."/>
            <person name="Tamura T."/>
        </authorList>
    </citation>
    <scope>NUCLEOTIDE SEQUENCE [LARGE SCALE GENOMIC DNA]</scope>
    <source>
        <strain evidence="9 10">NBRC 107358</strain>
    </source>
</reference>
<comment type="caution">
    <text evidence="9">The sequence shown here is derived from an EMBL/GenBank/DDBJ whole genome shotgun (WGS) entry which is preliminary data.</text>
</comment>
<evidence type="ECO:0000256" key="4">
    <source>
        <dbReference type="ARBA" id="ARBA00022989"/>
    </source>
</evidence>
<feature type="domain" description="RDD" evidence="8">
    <location>
        <begin position="60"/>
        <end position="221"/>
    </location>
</feature>
<dbReference type="EMBL" id="BONG01000040">
    <property type="protein sequence ID" value="GIF92022.1"/>
    <property type="molecule type" value="Genomic_DNA"/>
</dbReference>
<dbReference type="RefSeq" id="WP_191843918.1">
    <property type="nucleotide sequence ID" value="NZ_BAAALB010000029.1"/>
</dbReference>
<keyword evidence="5 7" id="KW-0472">Membrane</keyword>
<dbReference type="GO" id="GO:0005886">
    <property type="term" value="C:plasma membrane"/>
    <property type="evidence" value="ECO:0007669"/>
    <property type="project" value="UniProtKB-SubCell"/>
</dbReference>
<dbReference type="AlphaFoldDB" id="A0A8J3NTH7"/>
<evidence type="ECO:0000256" key="3">
    <source>
        <dbReference type="ARBA" id="ARBA00022692"/>
    </source>
</evidence>
<keyword evidence="2" id="KW-1003">Cell membrane</keyword>
<dbReference type="Pfam" id="PF06271">
    <property type="entry name" value="RDD"/>
    <property type="match status" value="1"/>
</dbReference>
<feature type="compositionally biased region" description="Low complexity" evidence="6">
    <location>
        <begin position="26"/>
        <end position="35"/>
    </location>
</feature>
<evidence type="ECO:0000259" key="8">
    <source>
        <dbReference type="Pfam" id="PF06271"/>
    </source>
</evidence>
<dbReference type="InterPro" id="IPR051791">
    <property type="entry name" value="Pra-immunoreactive"/>
</dbReference>
<dbReference type="InterPro" id="IPR010432">
    <property type="entry name" value="RDD"/>
</dbReference>
<feature type="transmembrane region" description="Helical" evidence="7">
    <location>
        <begin position="67"/>
        <end position="95"/>
    </location>
</feature>
<proteinExistence type="predicted"/>
<keyword evidence="3 7" id="KW-0812">Transmembrane</keyword>
<keyword evidence="4 7" id="KW-1133">Transmembrane helix</keyword>
<organism evidence="9 10">
    <name type="scientific">Catellatospora chokoriensis</name>
    <dbReference type="NCBI Taxonomy" id="310353"/>
    <lineage>
        <taxon>Bacteria</taxon>
        <taxon>Bacillati</taxon>
        <taxon>Actinomycetota</taxon>
        <taxon>Actinomycetes</taxon>
        <taxon>Micromonosporales</taxon>
        <taxon>Micromonosporaceae</taxon>
        <taxon>Catellatospora</taxon>
    </lineage>
</organism>
<gene>
    <name evidence="9" type="ORF">Cch02nite_54660</name>
</gene>
<evidence type="ECO:0000313" key="9">
    <source>
        <dbReference type="EMBL" id="GIF92022.1"/>
    </source>
</evidence>
<evidence type="ECO:0000256" key="7">
    <source>
        <dbReference type="SAM" id="Phobius"/>
    </source>
</evidence>
<accession>A0A8J3NTH7</accession>
<evidence type="ECO:0000256" key="1">
    <source>
        <dbReference type="ARBA" id="ARBA00004651"/>
    </source>
</evidence>
<evidence type="ECO:0000256" key="5">
    <source>
        <dbReference type="ARBA" id="ARBA00023136"/>
    </source>
</evidence>
<dbReference type="PANTHER" id="PTHR36115:SF4">
    <property type="entry name" value="MEMBRANE PROTEIN"/>
    <property type="match status" value="1"/>
</dbReference>
<keyword evidence="10" id="KW-1185">Reference proteome</keyword>
<dbReference type="PANTHER" id="PTHR36115">
    <property type="entry name" value="PROLINE-RICH ANTIGEN HOMOLOG-RELATED"/>
    <property type="match status" value="1"/>
</dbReference>
<sequence>MTSPSSPPPPADPVHLRGPVPPQGPAGPWAGQPTGWVPPPPPPGAWSPVAVPLAPSGQPLAGFGERLLAFILDSVIVSAVSMIFTFPLMFLWLFAVMDWTATQTNSSYGDPYREPDPSEILGMFGIMFAFIGALFLINLLLTYLYLVEYQLRKGGETVGKRVLKLRVIKVQPGQALTRGDLTKRWAVERVAGLFVPFFSYLDGFWQLWDKPLQQCLHDKAAQTVVVKVG</sequence>
<dbReference type="Proteomes" id="UP000619293">
    <property type="component" value="Unassembled WGS sequence"/>
</dbReference>
<feature type="transmembrane region" description="Helical" evidence="7">
    <location>
        <begin position="120"/>
        <end position="146"/>
    </location>
</feature>
<protein>
    <recommendedName>
        <fullName evidence="8">RDD domain-containing protein</fullName>
    </recommendedName>
</protein>
<evidence type="ECO:0000313" key="10">
    <source>
        <dbReference type="Proteomes" id="UP000619293"/>
    </source>
</evidence>
<evidence type="ECO:0000256" key="2">
    <source>
        <dbReference type="ARBA" id="ARBA00022475"/>
    </source>
</evidence>
<evidence type="ECO:0000256" key="6">
    <source>
        <dbReference type="SAM" id="MobiDB-lite"/>
    </source>
</evidence>